<evidence type="ECO:0000259" key="4">
    <source>
        <dbReference type="Pfam" id="PF01494"/>
    </source>
</evidence>
<evidence type="ECO:0000256" key="1">
    <source>
        <dbReference type="ARBA" id="ARBA00001974"/>
    </source>
</evidence>
<keyword evidence="3" id="KW-0274">FAD</keyword>
<keyword evidence="2" id="KW-0285">Flavoprotein</keyword>
<dbReference type="Gene3D" id="3.30.70.2450">
    <property type="match status" value="1"/>
</dbReference>
<evidence type="ECO:0000256" key="2">
    <source>
        <dbReference type="ARBA" id="ARBA00022630"/>
    </source>
</evidence>
<comment type="cofactor">
    <cofactor evidence="1">
        <name>FAD</name>
        <dbReference type="ChEBI" id="CHEBI:57692"/>
    </cofactor>
</comment>
<dbReference type="InterPro" id="IPR036188">
    <property type="entry name" value="FAD/NAD-bd_sf"/>
</dbReference>
<dbReference type="InterPro" id="IPR002938">
    <property type="entry name" value="FAD-bd"/>
</dbReference>
<keyword evidence="5" id="KW-0560">Oxidoreductase</keyword>
<feature type="domain" description="FAD-binding" evidence="4">
    <location>
        <begin position="28"/>
        <end position="363"/>
    </location>
</feature>
<sequence>MATYTYPTFPYHPPHDLMQTAPQRKPLVVIGAGPVGLAAAIDARLHGLDVLLFDEEDSVSFGSRAVCYAKRALEILDRLGVGDPIVDKGVGWNVGRTFLREEEVYHFDLVPEPGHKRPGMINLQQYHLEEALVKRATELGVDLRWKYKVAGVQPLENGGRVSVETPDGAFEIDADWLIVADGARSNVRRQLGLDIEGHVFKDRFLIADVIMEADYPAERWFWFDPPFHPNQSVLLHKQSDNVWRIDFQLGWDADPEEEKKPENIIPRVKAMLGDERPFALEWASIYTFQCRRMKNFRHGRLLFVGDAAHQVSPFGARGANSGFQDTDDLVWKLALVMKGLAPDALLDTYDADRTYAADENIRNSTRSTDFITPKSAVSKLFRNAALELARTQPFARKLVNSGRLSVPAFLVNSALNTPDADTFEGNMVPGAPLDDAPVRVDGQDAWLLDQLGNRFQLLVFADSVEQIDPALRAQAAELADAAIPVETVAVTARAGNGTAGMAVLHDREGLVAQRLNARPGTVYLMRPDQHVAARWRRFDLHAVQRALARAAAQDIASAATRHAALETAAA</sequence>
<dbReference type="NCBIfam" id="NF006002">
    <property type="entry name" value="PRK08132.1"/>
    <property type="match status" value="1"/>
</dbReference>
<dbReference type="InterPro" id="IPR050641">
    <property type="entry name" value="RIFMO-like"/>
</dbReference>
<dbReference type="PANTHER" id="PTHR43004:SF19">
    <property type="entry name" value="BINDING MONOOXYGENASE, PUTATIVE (JCVI)-RELATED"/>
    <property type="match status" value="1"/>
</dbReference>
<dbReference type="RefSeq" id="WP_310317169.1">
    <property type="nucleotide sequence ID" value="NZ_JAVDWU010000005.1"/>
</dbReference>
<dbReference type="EC" id="1.14.13.127" evidence="5"/>
<dbReference type="EMBL" id="JAVDWU010000005">
    <property type="protein sequence ID" value="MDR7150879.1"/>
    <property type="molecule type" value="Genomic_DNA"/>
</dbReference>
<organism evidence="5 6">
    <name type="scientific">Hydrogenophaga palleronii</name>
    <dbReference type="NCBI Taxonomy" id="65655"/>
    <lineage>
        <taxon>Bacteria</taxon>
        <taxon>Pseudomonadati</taxon>
        <taxon>Pseudomonadota</taxon>
        <taxon>Betaproteobacteria</taxon>
        <taxon>Burkholderiales</taxon>
        <taxon>Comamonadaceae</taxon>
        <taxon>Hydrogenophaga</taxon>
    </lineage>
</organism>
<dbReference type="Gene3D" id="3.40.30.120">
    <property type="match status" value="1"/>
</dbReference>
<dbReference type="PANTHER" id="PTHR43004">
    <property type="entry name" value="TRK SYSTEM POTASSIUM UPTAKE PROTEIN"/>
    <property type="match status" value="1"/>
</dbReference>
<proteinExistence type="predicted"/>
<gene>
    <name evidence="5" type="ORF">J2W49_002842</name>
</gene>
<evidence type="ECO:0000313" key="6">
    <source>
        <dbReference type="Proteomes" id="UP001265700"/>
    </source>
</evidence>
<protein>
    <submittedName>
        <fullName evidence="5">3-(3-hydroxy-phenyl)propionate hydroxylase</fullName>
        <ecNumber evidence="5">1.14.13.127</ecNumber>
    </submittedName>
</protein>
<name>A0ABU1WP89_9BURK</name>
<evidence type="ECO:0000256" key="3">
    <source>
        <dbReference type="ARBA" id="ARBA00022827"/>
    </source>
</evidence>
<comment type="caution">
    <text evidence="5">The sequence shown here is derived from an EMBL/GenBank/DDBJ whole genome shotgun (WGS) entry which is preliminary data.</text>
</comment>
<accession>A0ABU1WP89</accession>
<dbReference type="GO" id="GO:0008688">
    <property type="term" value="F:3-(3-hydroxyphenyl)propionate hydroxylase activity"/>
    <property type="evidence" value="ECO:0007669"/>
    <property type="project" value="UniProtKB-EC"/>
</dbReference>
<reference evidence="5 6" key="1">
    <citation type="submission" date="2023-07" db="EMBL/GenBank/DDBJ databases">
        <title>Sorghum-associated microbial communities from plants grown in Nebraska, USA.</title>
        <authorList>
            <person name="Schachtman D."/>
        </authorList>
    </citation>
    <scope>NUCLEOTIDE SEQUENCE [LARGE SCALE GENOMIC DNA]</scope>
    <source>
        <strain evidence="5 6">4249</strain>
    </source>
</reference>
<dbReference type="Proteomes" id="UP001265700">
    <property type="component" value="Unassembled WGS sequence"/>
</dbReference>
<dbReference type="PRINTS" id="PR00420">
    <property type="entry name" value="RNGMNOXGNASE"/>
</dbReference>
<dbReference type="Pfam" id="PF01494">
    <property type="entry name" value="FAD_binding_3"/>
    <property type="match status" value="1"/>
</dbReference>
<evidence type="ECO:0000313" key="5">
    <source>
        <dbReference type="EMBL" id="MDR7150879.1"/>
    </source>
</evidence>
<keyword evidence="6" id="KW-1185">Reference proteome</keyword>
<dbReference type="SUPFAM" id="SSF51905">
    <property type="entry name" value="FAD/NAD(P)-binding domain"/>
    <property type="match status" value="1"/>
</dbReference>
<dbReference type="Gene3D" id="3.50.50.60">
    <property type="entry name" value="FAD/NAD(P)-binding domain"/>
    <property type="match status" value="1"/>
</dbReference>